<name>A0A250VTV9_STROL</name>
<comment type="caution">
    <text evidence="3">The sequence shown here is derived from an EMBL/GenBank/DDBJ whole genome shotgun (WGS) entry which is preliminary data.</text>
</comment>
<dbReference type="Gene3D" id="3.10.180.10">
    <property type="entry name" value="2,3-Dihydroxybiphenyl 1,2-Dioxygenase, domain 1"/>
    <property type="match status" value="1"/>
</dbReference>
<dbReference type="Pfam" id="PF00903">
    <property type="entry name" value="Glyoxalase"/>
    <property type="match status" value="1"/>
</dbReference>
<dbReference type="InterPro" id="IPR004360">
    <property type="entry name" value="Glyas_Fos-R_dOase_dom"/>
</dbReference>
<feature type="compositionally biased region" description="Basic and acidic residues" evidence="1">
    <location>
        <begin position="137"/>
        <end position="151"/>
    </location>
</feature>
<dbReference type="InterPro" id="IPR037523">
    <property type="entry name" value="VOC_core"/>
</dbReference>
<accession>A0A250VTV9</accession>
<evidence type="ECO:0000313" key="4">
    <source>
        <dbReference type="Proteomes" id="UP000217446"/>
    </source>
</evidence>
<proteinExistence type="predicted"/>
<evidence type="ECO:0000313" key="3">
    <source>
        <dbReference type="EMBL" id="GAX57472.1"/>
    </source>
</evidence>
<dbReference type="STRING" id="1963.AQJ27_44280"/>
<dbReference type="SUPFAM" id="SSF54593">
    <property type="entry name" value="Glyoxalase/Bleomycin resistance protein/Dihydroxybiphenyl dioxygenase"/>
    <property type="match status" value="1"/>
</dbReference>
<dbReference type="PROSITE" id="PS51819">
    <property type="entry name" value="VOC"/>
    <property type="match status" value="1"/>
</dbReference>
<dbReference type="Proteomes" id="UP000217446">
    <property type="component" value="Unassembled WGS sequence"/>
</dbReference>
<dbReference type="RefSeq" id="WP_067382581.1">
    <property type="nucleotide sequence ID" value="NZ_BDQI01000036.1"/>
</dbReference>
<organism evidence="3 4">
    <name type="scientific">Streptomyces olivochromogenes</name>
    <dbReference type="NCBI Taxonomy" id="1963"/>
    <lineage>
        <taxon>Bacteria</taxon>
        <taxon>Bacillati</taxon>
        <taxon>Actinomycetota</taxon>
        <taxon>Actinomycetes</taxon>
        <taxon>Kitasatosporales</taxon>
        <taxon>Streptomycetaceae</taxon>
        <taxon>Streptomyces</taxon>
    </lineage>
</organism>
<evidence type="ECO:0000256" key="1">
    <source>
        <dbReference type="SAM" id="MobiDB-lite"/>
    </source>
</evidence>
<keyword evidence="4" id="KW-1185">Reference proteome</keyword>
<feature type="region of interest" description="Disordered" evidence="1">
    <location>
        <begin position="127"/>
        <end position="151"/>
    </location>
</feature>
<dbReference type="EMBL" id="BDQI01000036">
    <property type="protein sequence ID" value="GAX57472.1"/>
    <property type="molecule type" value="Genomic_DNA"/>
</dbReference>
<reference evidence="4" key="1">
    <citation type="submission" date="2017-05" db="EMBL/GenBank/DDBJ databases">
        <title>Streptomyces olivochromogenes NBRC 3561 whole genome shotgun sequence.</title>
        <authorList>
            <person name="Dohra H."/>
            <person name="Kodani S."/>
        </authorList>
    </citation>
    <scope>NUCLEOTIDE SEQUENCE [LARGE SCALE GENOMIC DNA]</scope>
    <source>
        <strain evidence="4">NBRC 3561</strain>
    </source>
</reference>
<dbReference type="AlphaFoldDB" id="A0A250VTV9"/>
<sequence>MDYQLEVITLSVSDVDQAAAYYTQAGFILDVDYHPADNFRVLQLTPPGSACSIQIGVGLTDAPPGSARAVYLAVTDIEAAHRQLTERGVKVSSIRHKSPIDDWKGDWASGPDLDRRDYASFADFADPDGNTWTLQEIGHRQPEGADDEGGR</sequence>
<gene>
    <name evidence="3" type="ORF">SO3561_09042</name>
</gene>
<evidence type="ECO:0000259" key="2">
    <source>
        <dbReference type="PROSITE" id="PS51819"/>
    </source>
</evidence>
<dbReference type="InterPro" id="IPR029068">
    <property type="entry name" value="Glyas_Bleomycin-R_OHBP_Dase"/>
</dbReference>
<feature type="domain" description="VOC" evidence="2">
    <location>
        <begin position="4"/>
        <end position="137"/>
    </location>
</feature>
<protein>
    <submittedName>
        <fullName evidence="3">Glyoxalase</fullName>
    </submittedName>
</protein>